<name>A0A2I2KN45_9ACTN</name>
<keyword evidence="2" id="KW-1185">Reference proteome</keyword>
<dbReference type="AlphaFoldDB" id="A0A2I2KN45"/>
<proteinExistence type="predicted"/>
<protein>
    <submittedName>
        <fullName evidence="1">Uncharacterized protein</fullName>
    </submittedName>
</protein>
<dbReference type="Proteomes" id="UP000234331">
    <property type="component" value="Unassembled WGS sequence"/>
</dbReference>
<evidence type="ECO:0000313" key="1">
    <source>
        <dbReference type="EMBL" id="SNQ47062.1"/>
    </source>
</evidence>
<gene>
    <name evidence="1" type="ORF">FRACA_170022</name>
</gene>
<organism evidence="1 2">
    <name type="scientific">Frankia canadensis</name>
    <dbReference type="NCBI Taxonomy" id="1836972"/>
    <lineage>
        <taxon>Bacteria</taxon>
        <taxon>Bacillati</taxon>
        <taxon>Actinomycetota</taxon>
        <taxon>Actinomycetes</taxon>
        <taxon>Frankiales</taxon>
        <taxon>Frankiaceae</taxon>
        <taxon>Frankia</taxon>
    </lineage>
</organism>
<accession>A0A2I2KN45</accession>
<reference evidence="1 2" key="1">
    <citation type="submission" date="2017-06" db="EMBL/GenBank/DDBJ databases">
        <authorList>
            <person name="Kim H.J."/>
            <person name="Triplett B.A."/>
        </authorList>
    </citation>
    <scope>NUCLEOTIDE SEQUENCE [LARGE SCALE GENOMIC DNA]</scope>
    <source>
        <strain evidence="1">FRACA_ARgP5</strain>
    </source>
</reference>
<sequence>MSGQLPGRVAVARRRALTVEARFAGLAQSGAGTAAIGAARDQMDRAFAELAAVEAATDAVSGGPDRDERYARYRFAVERYRALSRGNGPRTVPLVFARRTEVFVVVLGAFADLLAADGIPAGRLLAGISARAWADAVRATGDGHG</sequence>
<evidence type="ECO:0000313" key="2">
    <source>
        <dbReference type="Proteomes" id="UP000234331"/>
    </source>
</evidence>
<dbReference type="RefSeq" id="WP_101830973.1">
    <property type="nucleotide sequence ID" value="NZ_FZMO01000079.1"/>
</dbReference>
<dbReference type="EMBL" id="FZMO01000079">
    <property type="protein sequence ID" value="SNQ47062.1"/>
    <property type="molecule type" value="Genomic_DNA"/>
</dbReference>